<evidence type="ECO:0000313" key="4">
    <source>
        <dbReference type="Proteomes" id="UP000176336"/>
    </source>
</evidence>
<dbReference type="EMBL" id="MFCR01000002">
    <property type="protein sequence ID" value="OGE19720.1"/>
    <property type="molecule type" value="Genomic_DNA"/>
</dbReference>
<dbReference type="PANTHER" id="PTHR46401">
    <property type="entry name" value="GLYCOSYLTRANSFERASE WBBK-RELATED"/>
    <property type="match status" value="1"/>
</dbReference>
<organism evidence="3 4">
    <name type="scientific">Candidatus Daviesbacteria bacterium RIFCSPHIGHO2_01_FULL_41_23</name>
    <dbReference type="NCBI Taxonomy" id="1797764"/>
    <lineage>
        <taxon>Bacteria</taxon>
        <taxon>Candidatus Daviesiibacteriota</taxon>
    </lineage>
</organism>
<dbReference type="InterPro" id="IPR028098">
    <property type="entry name" value="Glyco_trans_4-like_N"/>
</dbReference>
<dbReference type="Proteomes" id="UP000176336">
    <property type="component" value="Unassembled WGS sequence"/>
</dbReference>
<proteinExistence type="predicted"/>
<dbReference type="GO" id="GO:0009103">
    <property type="term" value="P:lipopolysaccharide biosynthetic process"/>
    <property type="evidence" value="ECO:0007669"/>
    <property type="project" value="TreeGrafter"/>
</dbReference>
<dbReference type="GO" id="GO:0016757">
    <property type="term" value="F:glycosyltransferase activity"/>
    <property type="evidence" value="ECO:0007669"/>
    <property type="project" value="InterPro"/>
</dbReference>
<dbReference type="Pfam" id="PF13439">
    <property type="entry name" value="Glyco_transf_4"/>
    <property type="match status" value="1"/>
</dbReference>
<dbReference type="CDD" id="cd03809">
    <property type="entry name" value="GT4_MtfB-like"/>
    <property type="match status" value="1"/>
</dbReference>
<dbReference type="Gene3D" id="3.40.50.2000">
    <property type="entry name" value="Glycogen Phosphorylase B"/>
    <property type="match status" value="2"/>
</dbReference>
<dbReference type="PANTHER" id="PTHR46401:SF2">
    <property type="entry name" value="GLYCOSYLTRANSFERASE WBBK-RELATED"/>
    <property type="match status" value="1"/>
</dbReference>
<keyword evidence="1" id="KW-0808">Transferase</keyword>
<dbReference type="Pfam" id="PF13692">
    <property type="entry name" value="Glyco_trans_1_4"/>
    <property type="match status" value="1"/>
</dbReference>
<evidence type="ECO:0000313" key="3">
    <source>
        <dbReference type="EMBL" id="OGE19720.1"/>
    </source>
</evidence>
<feature type="domain" description="Glycosyltransferase subfamily 4-like N-terminal" evidence="2">
    <location>
        <begin position="34"/>
        <end position="185"/>
    </location>
</feature>
<accession>A0A1F5ITS8</accession>
<evidence type="ECO:0000256" key="1">
    <source>
        <dbReference type="ARBA" id="ARBA00022679"/>
    </source>
</evidence>
<gene>
    <name evidence="3" type="ORF">A2871_03625</name>
</gene>
<protein>
    <recommendedName>
        <fullName evidence="2">Glycosyltransferase subfamily 4-like N-terminal domain-containing protein</fullName>
    </recommendedName>
</protein>
<dbReference type="AlphaFoldDB" id="A0A1F5ITS8"/>
<reference evidence="3 4" key="1">
    <citation type="journal article" date="2016" name="Nat. Commun.">
        <title>Thousands of microbial genomes shed light on interconnected biogeochemical processes in an aquifer system.</title>
        <authorList>
            <person name="Anantharaman K."/>
            <person name="Brown C.T."/>
            <person name="Hug L.A."/>
            <person name="Sharon I."/>
            <person name="Castelle C.J."/>
            <person name="Probst A.J."/>
            <person name="Thomas B.C."/>
            <person name="Singh A."/>
            <person name="Wilkins M.J."/>
            <person name="Karaoz U."/>
            <person name="Brodie E.L."/>
            <person name="Williams K.H."/>
            <person name="Hubbard S.S."/>
            <person name="Banfield J.F."/>
        </authorList>
    </citation>
    <scope>NUCLEOTIDE SEQUENCE [LARGE SCALE GENOMIC DNA]</scope>
</reference>
<evidence type="ECO:0000259" key="2">
    <source>
        <dbReference type="Pfam" id="PF13439"/>
    </source>
</evidence>
<comment type="caution">
    <text evidence="3">The sequence shown here is derived from an EMBL/GenBank/DDBJ whole genome shotgun (WGS) entry which is preliminary data.</text>
</comment>
<sequence length="359" mass="41291">MLEQRIFYGGRVKIINMRGKIRIGMDISQLAHTGGVATYTRNLAEQLQKLQDLEMIFFYSSLRKPYKGELKNVKKYRLPPTLFEMLFNRWRNVGIEKFIGSVDIFHSSDWTQPPSKAKKITTYHDVVPLKYPQWSHPKIVSVHKRRLWWVEREIDCVIAVSEATKKDLLEVSNIPEEKIVVIYEGPTGNFKPQPEERLRNFKKKYGLPEKFILSIGGIGERRNLNRIKEASRDYNLVIAGVTLPWLGTDELELFYGSAQVLLYPSLYEGFGLPILDSFACGVPVITSSVSSMPEVGGDAAVYVDPLDIEDIKKKLKTVMGDKKMKEVLIKKGFERIKCFSWEKTAEQTYLVYKKTLKNA</sequence>
<dbReference type="SUPFAM" id="SSF53756">
    <property type="entry name" value="UDP-Glycosyltransferase/glycogen phosphorylase"/>
    <property type="match status" value="1"/>
</dbReference>
<name>A0A1F5ITS8_9BACT</name>